<dbReference type="GO" id="GO:0008081">
    <property type="term" value="F:phosphoric diester hydrolase activity"/>
    <property type="evidence" value="ECO:0007669"/>
    <property type="project" value="InterPro"/>
</dbReference>
<dbReference type="OrthoDB" id="9803916at2"/>
<dbReference type="InterPro" id="IPR017693">
    <property type="entry name" value="Phosphonate_metab_PhnP"/>
</dbReference>
<protein>
    <recommendedName>
        <fullName evidence="1">Metallo-beta-lactamase domain-containing protein</fullName>
    </recommendedName>
</protein>
<sequence length="254" mass="28379">MPEIEFTGSGGAAQVPVWGCRCPICQRAASVASYRRRPAGLAITGEQGVTLIDAGSHHLAQRYRPEQLERIILTHFHMDHVQALFQLRWAGGPRNIPVYRPDDPVGCDDLYKHPGIFKLQKPFQPFQSLEWDGLRVTAVPLQHSRVTLGYLLQTPGTAIAYLCDTAGLPRPAQRFLAESRIDYLILDCSEPPMPNPPRNHNDLTQALAIIGRLRPEQTLLTHISHHFDNWLLEHAGELPADVSVARDGMRIPCP</sequence>
<organism evidence="2 3">
    <name type="scientific">Sedimenticola thiotaurini</name>
    <dbReference type="NCBI Taxonomy" id="1543721"/>
    <lineage>
        <taxon>Bacteria</taxon>
        <taxon>Pseudomonadati</taxon>
        <taxon>Pseudomonadota</taxon>
        <taxon>Gammaproteobacteria</taxon>
        <taxon>Chromatiales</taxon>
        <taxon>Sedimenticolaceae</taxon>
        <taxon>Sedimenticola</taxon>
    </lineage>
</organism>
<dbReference type="Pfam" id="PF12706">
    <property type="entry name" value="Lactamase_B_2"/>
    <property type="match status" value="1"/>
</dbReference>
<evidence type="ECO:0000259" key="1">
    <source>
        <dbReference type="SMART" id="SM00849"/>
    </source>
</evidence>
<feature type="domain" description="Metallo-beta-lactamase" evidence="1">
    <location>
        <begin position="37"/>
        <end position="222"/>
    </location>
</feature>
<accession>A0A0F7K1X4</accession>
<dbReference type="PANTHER" id="PTHR42663">
    <property type="entry name" value="HYDROLASE C777.06C-RELATED-RELATED"/>
    <property type="match status" value="1"/>
</dbReference>
<dbReference type="NCBIfam" id="TIGR03307">
    <property type="entry name" value="PhnP"/>
    <property type="match status" value="1"/>
</dbReference>
<dbReference type="SMART" id="SM00849">
    <property type="entry name" value="Lactamase_B"/>
    <property type="match status" value="1"/>
</dbReference>
<dbReference type="CDD" id="cd07736">
    <property type="entry name" value="PhnP-like_MBL-fold"/>
    <property type="match status" value="1"/>
</dbReference>
<name>A0A0F7K1X4_9GAMM</name>
<dbReference type="EMBL" id="CP011412">
    <property type="protein sequence ID" value="AKH21912.1"/>
    <property type="molecule type" value="Genomic_DNA"/>
</dbReference>
<proteinExistence type="predicted"/>
<dbReference type="SUPFAM" id="SSF56281">
    <property type="entry name" value="Metallo-hydrolase/oxidoreductase"/>
    <property type="match status" value="1"/>
</dbReference>
<dbReference type="GO" id="GO:0019700">
    <property type="term" value="P:organic phosphonate catabolic process"/>
    <property type="evidence" value="ECO:0007669"/>
    <property type="project" value="InterPro"/>
</dbReference>
<dbReference type="Gene3D" id="3.60.15.10">
    <property type="entry name" value="Ribonuclease Z/Hydroxyacylglutathione hydrolase-like"/>
    <property type="match status" value="1"/>
</dbReference>
<dbReference type="KEGG" id="seds:AAY24_17930"/>
<dbReference type="InterPro" id="IPR036866">
    <property type="entry name" value="RibonucZ/Hydroxyglut_hydro"/>
</dbReference>
<dbReference type="InterPro" id="IPR035682">
    <property type="entry name" value="PhnP_MBL"/>
</dbReference>
<dbReference type="Proteomes" id="UP000034410">
    <property type="component" value="Chromosome"/>
</dbReference>
<dbReference type="InterPro" id="IPR001279">
    <property type="entry name" value="Metallo-B-lactamas"/>
</dbReference>
<dbReference type="PANTHER" id="PTHR42663:SF6">
    <property type="entry name" value="HYDROLASE C777.06C-RELATED"/>
    <property type="match status" value="1"/>
</dbReference>
<keyword evidence="3" id="KW-1185">Reference proteome</keyword>
<dbReference type="RefSeq" id="WP_046860833.1">
    <property type="nucleotide sequence ID" value="NZ_CP011412.1"/>
</dbReference>
<evidence type="ECO:0000313" key="2">
    <source>
        <dbReference type="EMBL" id="AKH21912.1"/>
    </source>
</evidence>
<evidence type="ECO:0000313" key="3">
    <source>
        <dbReference type="Proteomes" id="UP000034410"/>
    </source>
</evidence>
<dbReference type="PATRIC" id="fig|1543721.4.peg.3713"/>
<reference evidence="2 3" key="1">
    <citation type="journal article" date="2015" name="Genome Announc.">
        <title>Complete Genome Sequence of Sedimenticola thiotaurini Strain SIP-G1, a Polyphosphate- and Polyhydroxyalkanoate-Accumulating Sulfur-Oxidizing Gammaproteobacterium Isolated from Salt Marsh Sediments.</title>
        <authorList>
            <person name="Flood B.E."/>
            <person name="Jones D.S."/>
            <person name="Bailey J.V."/>
        </authorList>
    </citation>
    <scope>NUCLEOTIDE SEQUENCE [LARGE SCALE GENOMIC DNA]</scope>
    <source>
        <strain evidence="2 3">SIP-G1</strain>
    </source>
</reference>
<gene>
    <name evidence="2" type="ORF">AAY24_17930</name>
</gene>
<dbReference type="AlphaFoldDB" id="A0A0F7K1X4"/>